<dbReference type="EMBL" id="CAUYUJ010014804">
    <property type="protein sequence ID" value="CAK0846212.1"/>
    <property type="molecule type" value="Genomic_DNA"/>
</dbReference>
<gene>
    <name evidence="1" type="ORF">PCOR1329_LOCUS39773</name>
</gene>
<sequence length="161" mass="17695">MYQVRSIYPYLEQAVALAVSEGLAVDSQAANAAVRLSSNAVPNCARLPAAIETDLGVDTESFQRQRALLAQMRFDLDASSRATFDRQLMGTPSAKPIHLLGVGFHNETPMPIRLRDKLEEISGAASTSDMIAGAWLSRSQGLLTRWRFAYPRQPIHNRNPG</sequence>
<evidence type="ECO:0000313" key="2">
    <source>
        <dbReference type="Proteomes" id="UP001189429"/>
    </source>
</evidence>
<protein>
    <submittedName>
        <fullName evidence="1">Uncharacterized protein</fullName>
    </submittedName>
</protein>
<dbReference type="Proteomes" id="UP001189429">
    <property type="component" value="Unassembled WGS sequence"/>
</dbReference>
<reference evidence="1" key="1">
    <citation type="submission" date="2023-10" db="EMBL/GenBank/DDBJ databases">
        <authorList>
            <person name="Chen Y."/>
            <person name="Shah S."/>
            <person name="Dougan E. K."/>
            <person name="Thang M."/>
            <person name="Chan C."/>
        </authorList>
    </citation>
    <scope>NUCLEOTIDE SEQUENCE [LARGE SCALE GENOMIC DNA]</scope>
</reference>
<accession>A0ABN9TKH2</accession>
<keyword evidence="2" id="KW-1185">Reference proteome</keyword>
<proteinExistence type="predicted"/>
<name>A0ABN9TKH2_9DINO</name>
<organism evidence="1 2">
    <name type="scientific">Prorocentrum cordatum</name>
    <dbReference type="NCBI Taxonomy" id="2364126"/>
    <lineage>
        <taxon>Eukaryota</taxon>
        <taxon>Sar</taxon>
        <taxon>Alveolata</taxon>
        <taxon>Dinophyceae</taxon>
        <taxon>Prorocentrales</taxon>
        <taxon>Prorocentraceae</taxon>
        <taxon>Prorocentrum</taxon>
    </lineage>
</organism>
<comment type="caution">
    <text evidence="1">The sequence shown here is derived from an EMBL/GenBank/DDBJ whole genome shotgun (WGS) entry which is preliminary data.</text>
</comment>
<evidence type="ECO:0000313" key="1">
    <source>
        <dbReference type="EMBL" id="CAK0846212.1"/>
    </source>
</evidence>